<sequence length="629" mass="68751">MRRWSSLVVVLLLTGCSQVSQVRQTETDLGSRSDAELAKFLPVLADYPGLSWNVTTTVGASKRPVGPYIDPTRSVTPAGCADIPFQRPAQIAASTDGFVPNGVAGNSGMATVRIMRQSPGADLVDESVQWAKRCHEYQINYPSTGPGDQASADPTAVSILPATTIDGTQITRIHLTDNREHRFQPEGTRESMVSLAQVGDIAVVGYRHDDDTDADTILALTIGRLKTGQPESKPLSDKIDDSLLGGRPDKEIQRLLPSALDLPPEWTVSQSTPILGEREGEEGPSTTVPPSCQRTPYEHDGWSTDTDRDFREIGAVTTDQNKNQRIVSETARLGIEKPGTSVIVETTNWARDCRTYTTGNGSSHPSDVTIDLLPTTELDGIEITSVHVKGDTSNLIDYTASLFRVRGILVITKPAVTLQNTTLSKQIINNLQHAKYDTPSAVAYRGPYDRWPGELKQPAPTFQTTEKLARVARGVLVDPEQYRPGGYMPGDAKTTNPDYLHFRSPTGSIACTFRKYVLFCDVPRGTYPRTPKPTDLQGNWSDTTVSFGYDGGIDNGVATNDPIVYAESNTLEYGRTIRLQDGIECLMERDGLTCVDYSTRTGMHLSRDDLTPLAADETLITDKRFVSGR</sequence>
<feature type="compositionally biased region" description="Polar residues" evidence="1">
    <location>
        <begin position="284"/>
        <end position="294"/>
    </location>
</feature>
<feature type="region of interest" description="Disordered" evidence="1">
    <location>
        <begin position="227"/>
        <end position="246"/>
    </location>
</feature>
<feature type="region of interest" description="Disordered" evidence="1">
    <location>
        <begin position="274"/>
        <end position="306"/>
    </location>
</feature>
<organism evidence="2 3">
    <name type="scientific">Mycobacteroides franklinii</name>
    <dbReference type="NCBI Taxonomy" id="948102"/>
    <lineage>
        <taxon>Bacteria</taxon>
        <taxon>Bacillati</taxon>
        <taxon>Actinomycetota</taxon>
        <taxon>Actinomycetes</taxon>
        <taxon>Mycobacteriales</taxon>
        <taxon>Mycobacteriaceae</taxon>
        <taxon>Mycobacteroides</taxon>
    </lineage>
</organism>
<dbReference type="EMBL" id="MLIK01000003">
    <property type="protein sequence ID" value="OHU31651.1"/>
    <property type="molecule type" value="Genomic_DNA"/>
</dbReference>
<feature type="compositionally biased region" description="Basic and acidic residues" evidence="1">
    <location>
        <begin position="234"/>
        <end position="246"/>
    </location>
</feature>
<proteinExistence type="predicted"/>
<reference evidence="2 3" key="1">
    <citation type="submission" date="2016-10" db="EMBL/GenBank/DDBJ databases">
        <title>Evaluation of Human, Veterinary and Environmental Mycobacterium chelonae Isolates by Core Genome Phylogenomic Analysis, Targeted Gene Comparison, and Anti-microbial Susceptibility Patterns: A Tale of Mistaken Identities.</title>
        <authorList>
            <person name="Fogelson S.B."/>
            <person name="Camus A.C."/>
            <person name="Lorenz W."/>
            <person name="Vasireddy R."/>
            <person name="Vasireddy S."/>
            <person name="Smith T."/>
            <person name="Brown-Elliott B.A."/>
            <person name="Wallace R.J.Jr."/>
            <person name="Hasan N.A."/>
            <person name="Reischl U."/>
            <person name="Sanchez S."/>
        </authorList>
    </citation>
    <scope>NUCLEOTIDE SEQUENCE [LARGE SCALE GENOMIC DNA]</scope>
    <source>
        <strain evidence="2 3">1559</strain>
    </source>
</reference>
<evidence type="ECO:0008006" key="4">
    <source>
        <dbReference type="Google" id="ProtNLM"/>
    </source>
</evidence>
<feature type="compositionally biased region" description="Basic and acidic residues" evidence="1">
    <location>
        <begin position="296"/>
        <end position="306"/>
    </location>
</feature>
<gene>
    <name evidence="2" type="ORF">BKG76_00055</name>
</gene>
<dbReference type="PROSITE" id="PS51257">
    <property type="entry name" value="PROKAR_LIPOPROTEIN"/>
    <property type="match status" value="1"/>
</dbReference>
<protein>
    <recommendedName>
        <fullName evidence="4">Sensor domain-containing protein</fullName>
    </recommendedName>
</protein>
<dbReference type="AlphaFoldDB" id="A0A1S1LB29"/>
<name>A0A1S1LB29_9MYCO</name>
<evidence type="ECO:0000256" key="1">
    <source>
        <dbReference type="SAM" id="MobiDB-lite"/>
    </source>
</evidence>
<dbReference type="Proteomes" id="UP000179616">
    <property type="component" value="Unassembled WGS sequence"/>
</dbReference>
<accession>A0A1S1LB29</accession>
<evidence type="ECO:0000313" key="2">
    <source>
        <dbReference type="EMBL" id="OHU31651.1"/>
    </source>
</evidence>
<evidence type="ECO:0000313" key="3">
    <source>
        <dbReference type="Proteomes" id="UP000179616"/>
    </source>
</evidence>
<comment type="caution">
    <text evidence="2">The sequence shown here is derived from an EMBL/GenBank/DDBJ whole genome shotgun (WGS) entry which is preliminary data.</text>
</comment>